<keyword evidence="4" id="KW-1185">Reference proteome</keyword>
<sequence>MRWIMAPARSGGAGERGVAGRPAGTLSDGKEVAIKTYTPMIGSERQYVPDFQRLHQHENIVQILGYCIDTKMETISDKPTRSSAEIRDNILVVEEYMPNGSLHNILRGRGLARRELDWTTVFRIIRGIARGMAFIHAQRFIYLYWSTTNILFDSDMNPKFSSFGFSKQLEHEDQEVTQEVTEELVSLTLTSSGRSTFLILPCLSCVVLPVTHLI</sequence>
<organism evidence="3 4">
    <name type="scientific">Panicum miliaceum</name>
    <name type="common">Proso millet</name>
    <name type="synonym">Broomcorn millet</name>
    <dbReference type="NCBI Taxonomy" id="4540"/>
    <lineage>
        <taxon>Eukaryota</taxon>
        <taxon>Viridiplantae</taxon>
        <taxon>Streptophyta</taxon>
        <taxon>Embryophyta</taxon>
        <taxon>Tracheophyta</taxon>
        <taxon>Spermatophyta</taxon>
        <taxon>Magnoliopsida</taxon>
        <taxon>Liliopsida</taxon>
        <taxon>Poales</taxon>
        <taxon>Poaceae</taxon>
        <taxon>PACMAD clade</taxon>
        <taxon>Panicoideae</taxon>
        <taxon>Panicodae</taxon>
        <taxon>Paniceae</taxon>
        <taxon>Panicinae</taxon>
        <taxon>Panicum</taxon>
        <taxon>Panicum sect. Panicum</taxon>
    </lineage>
</organism>
<dbReference type="InterPro" id="IPR000719">
    <property type="entry name" value="Prot_kinase_dom"/>
</dbReference>
<feature type="domain" description="Protein kinase" evidence="2">
    <location>
        <begin position="5"/>
        <end position="214"/>
    </location>
</feature>
<reference evidence="4" key="1">
    <citation type="journal article" date="2019" name="Nat. Commun.">
        <title>The genome of broomcorn millet.</title>
        <authorList>
            <person name="Zou C."/>
            <person name="Miki D."/>
            <person name="Li D."/>
            <person name="Tang Q."/>
            <person name="Xiao L."/>
            <person name="Rajput S."/>
            <person name="Deng P."/>
            <person name="Jia W."/>
            <person name="Huang R."/>
            <person name="Zhang M."/>
            <person name="Sun Y."/>
            <person name="Hu J."/>
            <person name="Fu X."/>
            <person name="Schnable P.S."/>
            <person name="Li F."/>
            <person name="Zhang H."/>
            <person name="Feng B."/>
            <person name="Zhu X."/>
            <person name="Liu R."/>
            <person name="Schnable J.C."/>
            <person name="Zhu J.-K."/>
            <person name="Zhang H."/>
        </authorList>
    </citation>
    <scope>NUCLEOTIDE SEQUENCE [LARGE SCALE GENOMIC DNA]</scope>
</reference>
<dbReference type="InterPro" id="IPR001245">
    <property type="entry name" value="Ser-Thr/Tyr_kinase_cat_dom"/>
</dbReference>
<gene>
    <name evidence="3" type="ORF">C2845_PM05G18220</name>
</gene>
<dbReference type="PANTHER" id="PTHR47975:SF60">
    <property type="entry name" value="PROTEIN KINASE DOMAIN-CONTAINING PROTEIN"/>
    <property type="match status" value="1"/>
</dbReference>
<dbReference type="InterPro" id="IPR020635">
    <property type="entry name" value="Tyr_kinase_cat_dom"/>
</dbReference>
<dbReference type="PANTHER" id="PTHR47975">
    <property type="entry name" value="S-LOCUS LECTIN KINASE FAMILY PROTEIN"/>
    <property type="match status" value="1"/>
</dbReference>
<accession>A0A3L6SWZ7</accession>
<dbReference type="Proteomes" id="UP000275267">
    <property type="component" value="Unassembled WGS sequence"/>
</dbReference>
<dbReference type="OrthoDB" id="4062651at2759"/>
<dbReference type="Gene3D" id="1.10.510.10">
    <property type="entry name" value="Transferase(Phosphotransferase) domain 1"/>
    <property type="match status" value="1"/>
</dbReference>
<dbReference type="SMART" id="SM00219">
    <property type="entry name" value="TyrKc"/>
    <property type="match status" value="1"/>
</dbReference>
<evidence type="ECO:0000256" key="1">
    <source>
        <dbReference type="SAM" id="MobiDB-lite"/>
    </source>
</evidence>
<name>A0A3L6SWZ7_PANMI</name>
<feature type="region of interest" description="Disordered" evidence="1">
    <location>
        <begin position="1"/>
        <end position="24"/>
    </location>
</feature>
<evidence type="ECO:0000313" key="3">
    <source>
        <dbReference type="EMBL" id="RLN28045.1"/>
    </source>
</evidence>
<dbReference type="Pfam" id="PF07714">
    <property type="entry name" value="PK_Tyr_Ser-Thr"/>
    <property type="match status" value="1"/>
</dbReference>
<dbReference type="GO" id="GO:0005524">
    <property type="term" value="F:ATP binding"/>
    <property type="evidence" value="ECO:0007669"/>
    <property type="project" value="InterPro"/>
</dbReference>
<dbReference type="SUPFAM" id="SSF56112">
    <property type="entry name" value="Protein kinase-like (PK-like)"/>
    <property type="match status" value="1"/>
</dbReference>
<comment type="caution">
    <text evidence="3">The sequence shown here is derived from an EMBL/GenBank/DDBJ whole genome shotgun (WGS) entry which is preliminary data.</text>
</comment>
<dbReference type="PROSITE" id="PS50011">
    <property type="entry name" value="PROTEIN_KINASE_DOM"/>
    <property type="match status" value="1"/>
</dbReference>
<dbReference type="AlphaFoldDB" id="A0A3L6SWZ7"/>
<proteinExistence type="predicted"/>
<dbReference type="InterPro" id="IPR011009">
    <property type="entry name" value="Kinase-like_dom_sf"/>
</dbReference>
<evidence type="ECO:0000259" key="2">
    <source>
        <dbReference type="PROSITE" id="PS50011"/>
    </source>
</evidence>
<dbReference type="GO" id="GO:0004713">
    <property type="term" value="F:protein tyrosine kinase activity"/>
    <property type="evidence" value="ECO:0007669"/>
    <property type="project" value="InterPro"/>
</dbReference>
<dbReference type="EMBL" id="PQIB02000003">
    <property type="protein sequence ID" value="RLN28045.1"/>
    <property type="molecule type" value="Genomic_DNA"/>
</dbReference>
<dbReference type="STRING" id="4540.A0A3L6SWZ7"/>
<protein>
    <submittedName>
        <fullName evidence="3">Cysteine-rich receptor-like protein kinase 14 isoform X2</fullName>
    </submittedName>
</protein>
<evidence type="ECO:0000313" key="4">
    <source>
        <dbReference type="Proteomes" id="UP000275267"/>
    </source>
</evidence>